<dbReference type="Proteomes" id="UP000799428">
    <property type="component" value="Unassembled WGS sequence"/>
</dbReference>
<organism evidence="1 2">
    <name type="scientific">Pleomassaria siparia CBS 279.74</name>
    <dbReference type="NCBI Taxonomy" id="1314801"/>
    <lineage>
        <taxon>Eukaryota</taxon>
        <taxon>Fungi</taxon>
        <taxon>Dikarya</taxon>
        <taxon>Ascomycota</taxon>
        <taxon>Pezizomycotina</taxon>
        <taxon>Dothideomycetes</taxon>
        <taxon>Pleosporomycetidae</taxon>
        <taxon>Pleosporales</taxon>
        <taxon>Pleomassariaceae</taxon>
        <taxon>Pleomassaria</taxon>
    </lineage>
</organism>
<protein>
    <submittedName>
        <fullName evidence="1">Uncharacterized protein</fullName>
    </submittedName>
</protein>
<keyword evidence="2" id="KW-1185">Reference proteome</keyword>
<dbReference type="AlphaFoldDB" id="A0A6G1KQB6"/>
<sequence>MSYSHFCISPMWIDGLSHRHDYFHLGLRIGDHRTSFLVHVNLEFNLVVSSMDGATKEFPILLRGTGYGINKEHLKQQEVDFFVSETGFYMLQQDEIAVRNGLGEKGSHCFELNSITRRLETEYDRPSIPEFAVRNGTIGIIPAVWDRCMELLGKEKRALINPWTTEPPDPGAFDIFDGALSDSSVRISQREMVLLSHTFVFVRQDSILNIT</sequence>
<evidence type="ECO:0000313" key="1">
    <source>
        <dbReference type="EMBL" id="KAF2714517.1"/>
    </source>
</evidence>
<name>A0A6G1KQB6_9PLEO</name>
<gene>
    <name evidence="1" type="ORF">K504DRAFT_486408</name>
</gene>
<accession>A0A6G1KQB6</accession>
<reference evidence="1" key="1">
    <citation type="journal article" date="2020" name="Stud. Mycol.">
        <title>101 Dothideomycetes genomes: a test case for predicting lifestyles and emergence of pathogens.</title>
        <authorList>
            <person name="Haridas S."/>
            <person name="Albert R."/>
            <person name="Binder M."/>
            <person name="Bloem J."/>
            <person name="Labutti K."/>
            <person name="Salamov A."/>
            <person name="Andreopoulos B."/>
            <person name="Baker S."/>
            <person name="Barry K."/>
            <person name="Bills G."/>
            <person name="Bluhm B."/>
            <person name="Cannon C."/>
            <person name="Castanera R."/>
            <person name="Culley D."/>
            <person name="Daum C."/>
            <person name="Ezra D."/>
            <person name="Gonzalez J."/>
            <person name="Henrissat B."/>
            <person name="Kuo A."/>
            <person name="Liang C."/>
            <person name="Lipzen A."/>
            <person name="Lutzoni F."/>
            <person name="Magnuson J."/>
            <person name="Mondo S."/>
            <person name="Nolan M."/>
            <person name="Ohm R."/>
            <person name="Pangilinan J."/>
            <person name="Park H.-J."/>
            <person name="Ramirez L."/>
            <person name="Alfaro M."/>
            <person name="Sun H."/>
            <person name="Tritt A."/>
            <person name="Yoshinaga Y."/>
            <person name="Zwiers L.-H."/>
            <person name="Turgeon B."/>
            <person name="Goodwin S."/>
            <person name="Spatafora J."/>
            <person name="Crous P."/>
            <person name="Grigoriev I."/>
        </authorList>
    </citation>
    <scope>NUCLEOTIDE SEQUENCE</scope>
    <source>
        <strain evidence="1">CBS 279.74</strain>
    </source>
</reference>
<dbReference type="EMBL" id="MU005764">
    <property type="protein sequence ID" value="KAF2714517.1"/>
    <property type="molecule type" value="Genomic_DNA"/>
</dbReference>
<evidence type="ECO:0000313" key="2">
    <source>
        <dbReference type="Proteomes" id="UP000799428"/>
    </source>
</evidence>
<proteinExistence type="predicted"/>